<dbReference type="SUPFAM" id="SSF47413">
    <property type="entry name" value="lambda repressor-like DNA-binding domains"/>
    <property type="match status" value="1"/>
</dbReference>
<dbReference type="PANTHER" id="PTHR22683:SF1">
    <property type="entry name" value="TYPE VII SECRETION SYSTEM PROTEIN ESSC"/>
    <property type="match status" value="1"/>
</dbReference>
<protein>
    <submittedName>
        <fullName evidence="8">Type VII secretion protein EccCb</fullName>
    </submittedName>
</protein>
<evidence type="ECO:0000256" key="1">
    <source>
        <dbReference type="ARBA" id="ARBA00022737"/>
    </source>
</evidence>
<feature type="domain" description="FtsK" evidence="7">
    <location>
        <begin position="844"/>
        <end position="1022"/>
    </location>
</feature>
<organism evidence="8 9">
    <name type="scientific">Actinomadura rugatobispora</name>
    <dbReference type="NCBI Taxonomy" id="1994"/>
    <lineage>
        <taxon>Bacteria</taxon>
        <taxon>Bacillati</taxon>
        <taxon>Actinomycetota</taxon>
        <taxon>Actinomycetes</taxon>
        <taxon>Streptosporangiales</taxon>
        <taxon>Thermomonosporaceae</taxon>
        <taxon>Actinomadura</taxon>
    </lineage>
</organism>
<evidence type="ECO:0000256" key="2">
    <source>
        <dbReference type="ARBA" id="ARBA00022741"/>
    </source>
</evidence>
<dbReference type="InterPro" id="IPR050206">
    <property type="entry name" value="FtsK/SpoIIIE/SftA"/>
</dbReference>
<dbReference type="SUPFAM" id="SSF52540">
    <property type="entry name" value="P-loop containing nucleoside triphosphate hydrolases"/>
    <property type="match status" value="3"/>
</dbReference>
<feature type="binding site" evidence="4">
    <location>
        <begin position="861"/>
        <end position="868"/>
    </location>
    <ligand>
        <name>ATP</name>
        <dbReference type="ChEBI" id="CHEBI:30616"/>
    </ligand>
</feature>
<name>A0ABW1AJX4_9ACTN</name>
<keyword evidence="1" id="KW-0677">Repeat</keyword>
<dbReference type="Pfam" id="PF13560">
    <property type="entry name" value="HTH_31"/>
    <property type="match status" value="1"/>
</dbReference>
<dbReference type="InterPro" id="IPR027417">
    <property type="entry name" value="P-loop_NTPase"/>
</dbReference>
<dbReference type="SMART" id="SM00382">
    <property type="entry name" value="AAA"/>
    <property type="match status" value="3"/>
</dbReference>
<dbReference type="Gene3D" id="3.40.50.300">
    <property type="entry name" value="P-loop containing nucleotide triphosphate hydrolases"/>
    <property type="match status" value="3"/>
</dbReference>
<dbReference type="InterPro" id="IPR002543">
    <property type="entry name" value="FtsK_dom"/>
</dbReference>
<dbReference type="PROSITE" id="PS50901">
    <property type="entry name" value="FTSK"/>
    <property type="match status" value="3"/>
</dbReference>
<dbReference type="InterPro" id="IPR003593">
    <property type="entry name" value="AAA+_ATPase"/>
</dbReference>
<dbReference type="NCBIfam" id="TIGR03925">
    <property type="entry name" value="T7SS_EccC_b"/>
    <property type="match status" value="1"/>
</dbReference>
<evidence type="ECO:0000256" key="4">
    <source>
        <dbReference type="PROSITE-ProRule" id="PRU00289"/>
    </source>
</evidence>
<dbReference type="Pfam" id="PF01580">
    <property type="entry name" value="FtsK_SpoIIIE"/>
    <property type="match status" value="3"/>
</dbReference>
<evidence type="ECO:0000256" key="3">
    <source>
        <dbReference type="ARBA" id="ARBA00022840"/>
    </source>
</evidence>
<dbReference type="InterPro" id="IPR023837">
    <property type="entry name" value="EccCb-like_Actinobacteria"/>
</dbReference>
<feature type="coiled-coil region" evidence="5">
    <location>
        <begin position="151"/>
        <end position="195"/>
    </location>
</feature>
<accession>A0ABW1AJX4</accession>
<dbReference type="InterPro" id="IPR010982">
    <property type="entry name" value="Lambda_DNA-bd_dom_sf"/>
</dbReference>
<comment type="caution">
    <text evidence="8">The sequence shown here is derived from an EMBL/GenBank/DDBJ whole genome shotgun (WGS) entry which is preliminary data.</text>
</comment>
<reference evidence="9" key="1">
    <citation type="journal article" date="2019" name="Int. J. Syst. Evol. Microbiol.">
        <title>The Global Catalogue of Microorganisms (GCM) 10K type strain sequencing project: providing services to taxonomists for standard genome sequencing and annotation.</title>
        <authorList>
            <consortium name="The Broad Institute Genomics Platform"/>
            <consortium name="The Broad Institute Genome Sequencing Center for Infectious Disease"/>
            <person name="Wu L."/>
            <person name="Ma J."/>
        </authorList>
    </citation>
    <scope>NUCLEOTIDE SEQUENCE [LARGE SCALE GENOMIC DNA]</scope>
    <source>
        <strain evidence="9">KCTC 42087</strain>
    </source>
</reference>
<sequence length="1082" mass="115068">MSEDAVRPRTDDLEAALASVATGPELGALLLELRHRAGRSLRGLAEGSGLAEDVITGMLTGRRFPAERGLRAFLGACGVPEARTAPWVAAHAALDRGGLTSPGPGFRAPDDDEDGLSVTIVDGAKFFEEVSERINADPGAGIRADIRAEIRAELRDELRAELREELRAELRAELLEELEDVRRRASAILASAERDARTLLDEALRSRLSAARREGTQPDANVSLTGLLGETVPEEAAPRVREPLCVPIGLDAERRPVELDLRDSGHGPHGMVIGAEGSGKSELLRAIVLGLAMTHPPEELNLVLLEHGDGGTFAGADRLPHVSAHVPNLSGAPARAERVYEALSGEIVRRQQALRAAGDLPSVREYEEARGGRAGLDALPPLLIVVDGASELLARRPDFGDLFQLIARLGRALGLHLLVAARSHADKSLRALHRRAGYVIALRTVAATDSRELLGVPDAHWLPDAPGHGFFRWGTEPAVRFRAASAADVREAVIERLAARGGTPAFRIWRPPLEEAPGLEELLPPLSVTAEHGLTTAGWEHRGGLRAVAGIVDRPFYHRRDPYWLDLSGEAGHVAVVGGPESGKTTAVRALVASLALTHTPEEARFYCLDLAEPDPAAVRRDDPAAGLAALEGLPHVGAVVTRDPGPAGTARDHRDHDRVRRTIAQVTAILERREHAPAQTGPLEDAAHVFLVVDDWCTLRDDFPDLEGSVADLAERGLPHRVHVIASAAAWKDFGDRAREAFGTKLELRLADPSASEFGAKRAVNVPDGSPGRGLTSDGFHFLTALADLGRLVPDVAKAWTGPAAPAVLPLPDVLPAARLPVLVPSGPEGRARIPIGVEEGTLATVHADFAAHPHFLVLGAAGSGRSNLLRHITAAITARHAPEQARVVFIDYRHSLAEVADTEHQIGFTVYADSATALVKDIHASLSRRLSAGGGPAVPGRDWTGAELFVVVDDYDLVARRGADPLRPLADLVPHGREIGLHLVLARALHGTSRALPAEIVGPMLEMGTPCLLLAAGEDAASEKALVERLSPLPPAPRRPAPGRGHFSPGRDRLADARPGPARLIQTPLHAPAAPAPPVP</sequence>
<feature type="domain" description="FtsK" evidence="7">
    <location>
        <begin position="560"/>
        <end position="758"/>
    </location>
</feature>
<keyword evidence="3 4" id="KW-0067">ATP-binding</keyword>
<evidence type="ECO:0000313" key="9">
    <source>
        <dbReference type="Proteomes" id="UP001596074"/>
    </source>
</evidence>
<dbReference type="PANTHER" id="PTHR22683">
    <property type="entry name" value="SPORULATION PROTEIN RELATED"/>
    <property type="match status" value="1"/>
</dbReference>
<keyword evidence="9" id="KW-1185">Reference proteome</keyword>
<keyword evidence="2 4" id="KW-0547">Nucleotide-binding</keyword>
<dbReference type="EMBL" id="JBHSON010000189">
    <property type="protein sequence ID" value="MFC5754838.1"/>
    <property type="molecule type" value="Genomic_DNA"/>
</dbReference>
<feature type="region of interest" description="Disordered" evidence="6">
    <location>
        <begin position="1031"/>
        <end position="1082"/>
    </location>
</feature>
<dbReference type="InterPro" id="IPR001387">
    <property type="entry name" value="Cro/C1-type_HTH"/>
</dbReference>
<evidence type="ECO:0000256" key="6">
    <source>
        <dbReference type="SAM" id="MobiDB-lite"/>
    </source>
</evidence>
<gene>
    <name evidence="8" type="primary">eccCb</name>
    <name evidence="8" type="ORF">ACFPZN_55280</name>
</gene>
<dbReference type="CDD" id="cd00093">
    <property type="entry name" value="HTH_XRE"/>
    <property type="match status" value="1"/>
</dbReference>
<keyword evidence="5" id="KW-0175">Coiled coil</keyword>
<feature type="binding site" evidence="4">
    <location>
        <begin position="578"/>
        <end position="585"/>
    </location>
    <ligand>
        <name>ATP</name>
        <dbReference type="ChEBI" id="CHEBI:30616"/>
    </ligand>
</feature>
<evidence type="ECO:0000256" key="5">
    <source>
        <dbReference type="SAM" id="Coils"/>
    </source>
</evidence>
<proteinExistence type="predicted"/>
<dbReference type="RefSeq" id="WP_378293336.1">
    <property type="nucleotide sequence ID" value="NZ_JBHSON010000189.1"/>
</dbReference>
<feature type="binding site" evidence="4">
    <location>
        <begin position="274"/>
        <end position="281"/>
    </location>
    <ligand>
        <name>ATP</name>
        <dbReference type="ChEBI" id="CHEBI:30616"/>
    </ligand>
</feature>
<dbReference type="Proteomes" id="UP001596074">
    <property type="component" value="Unassembled WGS sequence"/>
</dbReference>
<feature type="domain" description="FtsK" evidence="7">
    <location>
        <begin position="254"/>
        <end position="451"/>
    </location>
</feature>
<evidence type="ECO:0000313" key="8">
    <source>
        <dbReference type="EMBL" id="MFC5754838.1"/>
    </source>
</evidence>
<evidence type="ECO:0000259" key="7">
    <source>
        <dbReference type="PROSITE" id="PS50901"/>
    </source>
</evidence>